<sequence length="170" mass="19151">MSMKDPGTQAFPNSPIPFLPWYLPPATIILNPGQQPRNLPPTTIGDSVVLQSLRDSQAIPLGRYARAFGKGVGCGRVGEWLRGGMFWQLDWRKSGDLRVMFSATAFTVFVRHCWSFLSLLSGCPFSSVIIRRLSFFFSFTHYFVSFVITCVVLYISYCSTSFPPNQFRCA</sequence>
<feature type="transmembrane region" description="Helical" evidence="1">
    <location>
        <begin position="99"/>
        <end position="121"/>
    </location>
</feature>
<feature type="transmembrane region" description="Helical" evidence="1">
    <location>
        <begin position="133"/>
        <end position="157"/>
    </location>
</feature>
<reference evidence="2 3" key="1">
    <citation type="journal article" date="2018" name="Nat. Ecol. Evol.">
        <title>Pezizomycetes genomes reveal the molecular basis of ectomycorrhizal truffle lifestyle.</title>
        <authorList>
            <person name="Murat C."/>
            <person name="Payen T."/>
            <person name="Noel B."/>
            <person name="Kuo A."/>
            <person name="Morin E."/>
            <person name="Chen J."/>
            <person name="Kohler A."/>
            <person name="Krizsan K."/>
            <person name="Balestrini R."/>
            <person name="Da Silva C."/>
            <person name="Montanini B."/>
            <person name="Hainaut M."/>
            <person name="Levati E."/>
            <person name="Barry K.W."/>
            <person name="Belfiori B."/>
            <person name="Cichocki N."/>
            <person name="Clum A."/>
            <person name="Dockter R.B."/>
            <person name="Fauchery L."/>
            <person name="Guy J."/>
            <person name="Iotti M."/>
            <person name="Le Tacon F."/>
            <person name="Lindquist E.A."/>
            <person name="Lipzen A."/>
            <person name="Malagnac F."/>
            <person name="Mello A."/>
            <person name="Molinier V."/>
            <person name="Miyauchi S."/>
            <person name="Poulain J."/>
            <person name="Riccioni C."/>
            <person name="Rubini A."/>
            <person name="Sitrit Y."/>
            <person name="Splivallo R."/>
            <person name="Traeger S."/>
            <person name="Wang M."/>
            <person name="Zifcakova L."/>
            <person name="Wipf D."/>
            <person name="Zambonelli A."/>
            <person name="Paolocci F."/>
            <person name="Nowrousian M."/>
            <person name="Ottonello S."/>
            <person name="Baldrian P."/>
            <person name="Spatafora J.W."/>
            <person name="Henrissat B."/>
            <person name="Nagy L.G."/>
            <person name="Aury J.M."/>
            <person name="Wincker P."/>
            <person name="Grigoriev I.V."/>
            <person name="Bonfante P."/>
            <person name="Martin F.M."/>
        </authorList>
    </citation>
    <scope>NUCLEOTIDE SEQUENCE [LARGE SCALE GENOMIC DNA]</scope>
    <source>
        <strain evidence="2 3">120613-1</strain>
    </source>
</reference>
<evidence type="ECO:0000313" key="3">
    <source>
        <dbReference type="Proteomes" id="UP000276215"/>
    </source>
</evidence>
<accession>A0A3N4JU04</accession>
<keyword evidence="1" id="KW-1133">Transmembrane helix</keyword>
<evidence type="ECO:0000313" key="2">
    <source>
        <dbReference type="EMBL" id="RPB00322.1"/>
    </source>
</evidence>
<dbReference type="AlphaFoldDB" id="A0A3N4JU04"/>
<organism evidence="2 3">
    <name type="scientific">Choiromyces venosus 120613-1</name>
    <dbReference type="NCBI Taxonomy" id="1336337"/>
    <lineage>
        <taxon>Eukaryota</taxon>
        <taxon>Fungi</taxon>
        <taxon>Dikarya</taxon>
        <taxon>Ascomycota</taxon>
        <taxon>Pezizomycotina</taxon>
        <taxon>Pezizomycetes</taxon>
        <taxon>Pezizales</taxon>
        <taxon>Tuberaceae</taxon>
        <taxon>Choiromyces</taxon>
    </lineage>
</organism>
<protein>
    <submittedName>
        <fullName evidence="2">Uncharacterized protein</fullName>
    </submittedName>
</protein>
<dbReference type="EMBL" id="ML120381">
    <property type="protein sequence ID" value="RPB00322.1"/>
    <property type="molecule type" value="Genomic_DNA"/>
</dbReference>
<keyword evidence="3" id="KW-1185">Reference proteome</keyword>
<keyword evidence="1" id="KW-0812">Transmembrane</keyword>
<keyword evidence="1" id="KW-0472">Membrane</keyword>
<proteinExistence type="predicted"/>
<dbReference type="Proteomes" id="UP000276215">
    <property type="component" value="Unassembled WGS sequence"/>
</dbReference>
<gene>
    <name evidence="2" type="ORF">L873DRAFT_824998</name>
</gene>
<evidence type="ECO:0000256" key="1">
    <source>
        <dbReference type="SAM" id="Phobius"/>
    </source>
</evidence>
<name>A0A3N4JU04_9PEZI</name>